<evidence type="ECO:0000313" key="2">
    <source>
        <dbReference type="EMBL" id="TXC66148.1"/>
    </source>
</evidence>
<feature type="compositionally biased region" description="Basic residues" evidence="1">
    <location>
        <begin position="98"/>
        <end position="107"/>
    </location>
</feature>
<dbReference type="InterPro" id="IPR050703">
    <property type="entry name" value="Flavin_MAO"/>
</dbReference>
<dbReference type="GO" id="GO:0016491">
    <property type="term" value="F:oxidoreductase activity"/>
    <property type="evidence" value="ECO:0007669"/>
    <property type="project" value="UniProtKB-ARBA"/>
</dbReference>
<protein>
    <submittedName>
        <fullName evidence="2">NAD(P)/FAD-dependent oxidoreductase</fullName>
    </submittedName>
</protein>
<sequence>MSDPVVVVGAGLSGLFASHLLASAGVEVVLVESRHRIGGRVLSAGLPGERHRVDLGPSWFWPAVHPRLQRLVAELGLRSYAQYTAGDAAHEAPDGTVHRQRAGRTRRPPVVSRAGCRP</sequence>
<name>A0A5C6U374_9BURK</name>
<dbReference type="InterPro" id="IPR036188">
    <property type="entry name" value="FAD/NAD-bd_sf"/>
</dbReference>
<reference evidence="2 3" key="1">
    <citation type="submission" date="2019-08" db="EMBL/GenBank/DDBJ databases">
        <authorList>
            <person name="Khan S.A."/>
            <person name="Jeon C.O."/>
            <person name="Jeong S.E."/>
        </authorList>
    </citation>
    <scope>NUCLEOTIDE SEQUENCE [LARGE SCALE GENOMIC DNA]</scope>
    <source>
        <strain evidence="3">IMCC1728</strain>
    </source>
</reference>
<feature type="compositionally biased region" description="Basic and acidic residues" evidence="1">
    <location>
        <begin position="88"/>
        <end position="97"/>
    </location>
</feature>
<dbReference type="PANTHER" id="PTHR43563">
    <property type="entry name" value="AMINE OXIDASE"/>
    <property type="match status" value="1"/>
</dbReference>
<accession>A0A5C6U374</accession>
<proteinExistence type="predicted"/>
<comment type="caution">
    <text evidence="2">The sequence shown here is derived from an EMBL/GenBank/DDBJ whole genome shotgun (WGS) entry which is preliminary data.</text>
</comment>
<dbReference type="EMBL" id="VOPW01000001">
    <property type="protein sequence ID" value="TXC66148.1"/>
    <property type="molecule type" value="Genomic_DNA"/>
</dbReference>
<dbReference type="Gene3D" id="3.50.50.60">
    <property type="entry name" value="FAD/NAD(P)-binding domain"/>
    <property type="match status" value="1"/>
</dbReference>
<gene>
    <name evidence="2" type="ORF">FSC37_10065</name>
</gene>
<organism evidence="2 3">
    <name type="scientific">Piscinibacter aquaticus</name>
    <dbReference type="NCBI Taxonomy" id="392597"/>
    <lineage>
        <taxon>Bacteria</taxon>
        <taxon>Pseudomonadati</taxon>
        <taxon>Pseudomonadota</taxon>
        <taxon>Betaproteobacteria</taxon>
        <taxon>Burkholderiales</taxon>
        <taxon>Sphaerotilaceae</taxon>
        <taxon>Piscinibacter</taxon>
    </lineage>
</organism>
<dbReference type="SUPFAM" id="SSF51905">
    <property type="entry name" value="FAD/NAD(P)-binding domain"/>
    <property type="match status" value="1"/>
</dbReference>
<keyword evidence="3" id="KW-1185">Reference proteome</keyword>
<dbReference type="Pfam" id="PF13450">
    <property type="entry name" value="NAD_binding_8"/>
    <property type="match status" value="1"/>
</dbReference>
<dbReference type="AlphaFoldDB" id="A0A5C6U374"/>
<evidence type="ECO:0000256" key="1">
    <source>
        <dbReference type="SAM" id="MobiDB-lite"/>
    </source>
</evidence>
<evidence type="ECO:0000313" key="3">
    <source>
        <dbReference type="Proteomes" id="UP000321832"/>
    </source>
</evidence>
<feature type="region of interest" description="Disordered" evidence="1">
    <location>
        <begin position="88"/>
        <end position="118"/>
    </location>
</feature>
<dbReference type="Proteomes" id="UP000321832">
    <property type="component" value="Unassembled WGS sequence"/>
</dbReference>
<dbReference type="PANTHER" id="PTHR43563:SF1">
    <property type="entry name" value="AMINE OXIDASE [FLAVIN-CONTAINING] B"/>
    <property type="match status" value="1"/>
</dbReference>